<gene>
    <name evidence="1" type="ORF">EII38_02185</name>
</gene>
<name>A0A3P1VFS7_9STRE</name>
<accession>A0A3P1VFS7</accession>
<dbReference type="Proteomes" id="UP000281771">
    <property type="component" value="Unassembled WGS sequence"/>
</dbReference>
<proteinExistence type="predicted"/>
<dbReference type="Pfam" id="PF13242">
    <property type="entry name" value="Hydrolase_like"/>
    <property type="match status" value="1"/>
</dbReference>
<dbReference type="AlphaFoldDB" id="A0A3P1VFS7"/>
<comment type="caution">
    <text evidence="1">The sequence shown here is derived from an EMBL/GenBank/DDBJ whole genome shotgun (WGS) entry which is preliminary data.</text>
</comment>
<dbReference type="EMBL" id="RQZA01000001">
    <property type="protein sequence ID" value="RRD32567.1"/>
    <property type="molecule type" value="Genomic_DNA"/>
</dbReference>
<keyword evidence="2" id="KW-1185">Reference proteome</keyword>
<dbReference type="STRING" id="1123309.GCA_000377005_01651"/>
<evidence type="ECO:0000313" key="1">
    <source>
        <dbReference type="EMBL" id="RRD32567.1"/>
    </source>
</evidence>
<reference evidence="1 2" key="1">
    <citation type="submission" date="2018-11" db="EMBL/GenBank/DDBJ databases">
        <title>Genomes From Bacteria Associated with the Canine Oral Cavity: a Test Case for Automated Genome-Based Taxonomic Assignment.</title>
        <authorList>
            <person name="Coil D.A."/>
            <person name="Jospin G."/>
            <person name="Darling A.E."/>
            <person name="Wallis C."/>
            <person name="Davis I.J."/>
            <person name="Harris S."/>
            <person name="Eisen J.A."/>
            <person name="Holcombe L.J."/>
            <person name="O'Flynn C."/>
        </authorList>
    </citation>
    <scope>NUCLEOTIDE SEQUENCE [LARGE SCALE GENOMIC DNA]</scope>
    <source>
        <strain evidence="1 2">OH4621_COT-116</strain>
    </source>
</reference>
<dbReference type="Gene3D" id="3.40.50.1000">
    <property type="entry name" value="HAD superfamily/HAD-like"/>
    <property type="match status" value="1"/>
</dbReference>
<keyword evidence="1" id="KW-0378">Hydrolase</keyword>
<dbReference type="GO" id="GO:0016787">
    <property type="term" value="F:hydrolase activity"/>
    <property type="evidence" value="ECO:0007669"/>
    <property type="project" value="UniProtKB-KW"/>
</dbReference>
<protein>
    <submittedName>
        <fullName evidence="1">HAD family hydrolase</fullName>
    </submittedName>
</protein>
<dbReference type="InterPro" id="IPR036412">
    <property type="entry name" value="HAD-like_sf"/>
</dbReference>
<dbReference type="SUPFAM" id="SSF56784">
    <property type="entry name" value="HAD-like"/>
    <property type="match status" value="1"/>
</dbReference>
<dbReference type="InterPro" id="IPR023214">
    <property type="entry name" value="HAD_sf"/>
</dbReference>
<sequence>MRYFIKSNSCGSCFLYIEPSRSIYIGDRVDNDMVPAKKLGMKTIRMKQGLGQYSPEDRFYPSDWQVASIQELLEIV</sequence>
<evidence type="ECO:0000313" key="2">
    <source>
        <dbReference type="Proteomes" id="UP000281771"/>
    </source>
</evidence>
<organism evidence="1 2">
    <name type="scientific">Streptococcus minor</name>
    <dbReference type="NCBI Taxonomy" id="229549"/>
    <lineage>
        <taxon>Bacteria</taxon>
        <taxon>Bacillati</taxon>
        <taxon>Bacillota</taxon>
        <taxon>Bacilli</taxon>
        <taxon>Lactobacillales</taxon>
        <taxon>Streptococcaceae</taxon>
        <taxon>Streptococcus</taxon>
    </lineage>
</organism>